<reference evidence="1" key="2">
    <citation type="submission" date="2006-06" db="EMBL/GenBank/DDBJ databases">
        <authorList>
            <person name="Buell R."/>
            <person name="Wing R.A."/>
            <person name="McCombie W.A."/>
            <person name="Ouyang S."/>
        </authorList>
    </citation>
    <scope>NUCLEOTIDE SEQUENCE</scope>
</reference>
<dbReference type="EMBL" id="DP000009">
    <property type="protein sequence ID" value="ABF98491.1"/>
    <property type="molecule type" value="Genomic_DNA"/>
</dbReference>
<accession>Q10E41</accession>
<organism evidence="1">
    <name type="scientific">Oryza sativa subsp. japonica</name>
    <name type="common">Rice</name>
    <dbReference type="NCBI Taxonomy" id="39947"/>
    <lineage>
        <taxon>Eukaryota</taxon>
        <taxon>Viridiplantae</taxon>
        <taxon>Streptophyta</taxon>
        <taxon>Embryophyta</taxon>
        <taxon>Tracheophyta</taxon>
        <taxon>Spermatophyta</taxon>
        <taxon>Magnoliopsida</taxon>
        <taxon>Liliopsida</taxon>
        <taxon>Poales</taxon>
        <taxon>Poaceae</taxon>
        <taxon>BOP clade</taxon>
        <taxon>Oryzoideae</taxon>
        <taxon>Oryzeae</taxon>
        <taxon>Oryzinae</taxon>
        <taxon>Oryza</taxon>
        <taxon>Oryza sativa</taxon>
    </lineage>
</organism>
<protein>
    <submittedName>
        <fullName evidence="1">MAPEG family protein, expressed</fullName>
    </submittedName>
</protein>
<proteinExistence type="predicted"/>
<evidence type="ECO:0000313" key="1">
    <source>
        <dbReference type="EMBL" id="ABF98491.1"/>
    </source>
</evidence>
<gene>
    <name evidence="1" type="ordered locus">LOC_Os03g50130</name>
</gene>
<name>Q10E41_ORYSJ</name>
<sequence length="100" mass="10846">MRILVVCAAGAPELAGDDAAVLRHAAGRRAAAPARRRGARGVLRRREVLLLQGLRHRHPGQPPQDWGAELLGDLWVDHLHGFVRHQPGPEGIHLSSSVDP</sequence>
<reference evidence="1" key="1">
    <citation type="journal article" date="2005" name="Genome Res.">
        <title>Sequence, annotation, and analysis of synteny between rice chromosome 3 and diverged grass species.</title>
        <authorList>
            <consortium name="Rice Chromosome 3 Sequencing Consortium"/>
            <person name="Buell C.R."/>
            <person name="Yuan Q."/>
            <person name="Ouyang S."/>
            <person name="Liu J."/>
            <person name="Zhu W."/>
            <person name="Wang A."/>
            <person name="Maiti R."/>
            <person name="Haas B."/>
            <person name="Wortman J."/>
            <person name="Pertea M."/>
            <person name="Jones K.M."/>
            <person name="Kim M."/>
            <person name="Overton L."/>
            <person name="Tsitrin T."/>
            <person name="Fadrosh D."/>
            <person name="Bera J."/>
            <person name="Weaver B."/>
            <person name="Jin S."/>
            <person name="Johri S."/>
            <person name="Reardon M."/>
            <person name="Webb K."/>
            <person name="Hill J."/>
            <person name="Moffat K."/>
            <person name="Tallon L."/>
            <person name="Van Aken S."/>
            <person name="Lewis M."/>
            <person name="Utterback T."/>
            <person name="Feldblyum T."/>
            <person name="Zismann V."/>
            <person name="Iobst S."/>
            <person name="Hsiao J."/>
            <person name="de Vazeille A.R."/>
            <person name="Salzberg S.L."/>
            <person name="White O."/>
            <person name="Fraser C."/>
            <person name="Yu Y."/>
            <person name="Kim H."/>
            <person name="Rambo T."/>
            <person name="Currie J."/>
            <person name="Collura K."/>
            <person name="Kernodle-Thompson S."/>
            <person name="Wei F."/>
            <person name="Kudrna K."/>
            <person name="Ammiraju J.S."/>
            <person name="Luo M."/>
            <person name="Goicoechea J.L."/>
            <person name="Wing R.A."/>
            <person name="Henry D."/>
            <person name="Oates R."/>
            <person name="Palmer M."/>
            <person name="Pries G."/>
            <person name="Saski C."/>
            <person name="Simmons J."/>
            <person name="Soderlund C."/>
            <person name="Nelson W."/>
            <person name="de la Bastide M."/>
            <person name="Spiegel L."/>
            <person name="Nascimento L."/>
            <person name="Huang E."/>
            <person name="Preston R."/>
            <person name="Zutavern T."/>
            <person name="Palmer L."/>
            <person name="O'Shaughnessy A."/>
            <person name="Dike S."/>
            <person name="McCombie W.R."/>
            <person name="Minx P."/>
            <person name="Cordum H."/>
            <person name="Wilson R."/>
            <person name="Jin W."/>
            <person name="Lee H.R."/>
            <person name="Jiang J."/>
            <person name="Jackson S."/>
        </authorList>
    </citation>
    <scope>NUCLEOTIDE SEQUENCE [LARGE SCALE GENOMIC DNA]</scope>
</reference>
<dbReference type="AlphaFoldDB" id="Q10E41"/>